<organism evidence="1 2">
    <name type="scientific">Chitinophaga agrisoli</name>
    <dbReference type="NCBI Taxonomy" id="2607653"/>
    <lineage>
        <taxon>Bacteria</taxon>
        <taxon>Pseudomonadati</taxon>
        <taxon>Bacteroidota</taxon>
        <taxon>Chitinophagia</taxon>
        <taxon>Chitinophagales</taxon>
        <taxon>Chitinophagaceae</taxon>
        <taxon>Chitinophaga</taxon>
    </lineage>
</organism>
<dbReference type="Proteomes" id="UP000324611">
    <property type="component" value="Unassembled WGS sequence"/>
</dbReference>
<reference evidence="1 2" key="2">
    <citation type="submission" date="2019-09" db="EMBL/GenBank/DDBJ databases">
        <authorList>
            <person name="Jin C."/>
        </authorList>
    </citation>
    <scope>NUCLEOTIDE SEQUENCE [LARGE SCALE GENOMIC DNA]</scope>
    <source>
        <strain evidence="1 2">BN140078</strain>
    </source>
</reference>
<proteinExistence type="predicted"/>
<gene>
    <name evidence="1" type="ORF">F0L74_04040</name>
</gene>
<protein>
    <submittedName>
        <fullName evidence="1">Uncharacterized protein</fullName>
    </submittedName>
</protein>
<comment type="caution">
    <text evidence="1">The sequence shown here is derived from an EMBL/GenBank/DDBJ whole genome shotgun (WGS) entry which is preliminary data.</text>
</comment>
<dbReference type="RefSeq" id="WP_149836538.1">
    <property type="nucleotide sequence ID" value="NZ_VUOC01000001.1"/>
</dbReference>
<evidence type="ECO:0000313" key="2">
    <source>
        <dbReference type="Proteomes" id="UP000324611"/>
    </source>
</evidence>
<dbReference type="EMBL" id="VUOC01000001">
    <property type="protein sequence ID" value="KAA2245142.1"/>
    <property type="molecule type" value="Genomic_DNA"/>
</dbReference>
<evidence type="ECO:0000313" key="1">
    <source>
        <dbReference type="EMBL" id="KAA2245142.1"/>
    </source>
</evidence>
<dbReference type="AlphaFoldDB" id="A0A5B2W3B3"/>
<accession>A0A5B2W3B3</accession>
<name>A0A5B2W3B3_9BACT</name>
<sequence length="178" mass="19675">MFNNLLPFVKVALIWGVFCACKSDYNTPSFSCNGYTMQLSLQDSTHHSLQVSNNTFFRTPSDTGGIKYITLETAADSVKIIFNLKTGLYPDNTLWDDSMPVRTYTYSKQATGITSGLVVAGIKAGDNFQFADTDSSSITITEWNIRNQTMSGRYYFESNGHTLVGEGSFTGVCFVSLK</sequence>
<reference evidence="1 2" key="1">
    <citation type="submission" date="2019-09" db="EMBL/GenBank/DDBJ databases">
        <title>Chitinophaga ginsengihumi sp. nov., isolated from soil of ginseng rhizosphere.</title>
        <authorList>
            <person name="Lee J."/>
        </authorList>
    </citation>
    <scope>NUCLEOTIDE SEQUENCE [LARGE SCALE GENOMIC DNA]</scope>
    <source>
        <strain evidence="1 2">BN140078</strain>
    </source>
</reference>
<keyword evidence="2" id="KW-1185">Reference proteome</keyword>